<reference evidence="2 3" key="1">
    <citation type="journal article" date="2019" name="Commun. Biol.">
        <title>The bagworm genome reveals a unique fibroin gene that provides high tensile strength.</title>
        <authorList>
            <person name="Kono N."/>
            <person name="Nakamura H."/>
            <person name="Ohtoshi R."/>
            <person name="Tomita M."/>
            <person name="Numata K."/>
            <person name="Arakawa K."/>
        </authorList>
    </citation>
    <scope>NUCLEOTIDE SEQUENCE [LARGE SCALE GENOMIC DNA]</scope>
</reference>
<dbReference type="OrthoDB" id="6138650at2759"/>
<sequence length="142" mass="15948">MEGRERNKPPELYLLDEMQQRKLVNSPFLVVELSLTRLEGTQLRALGLLSVFGFNVTYAVRGPGEPAPSSCSAVECRLLGHCYATHDYQIVQYAMFILLKEPQRKRYRPLVGARAFHGDGSRSKSKYDNQGGGRGIPTSFEI</sequence>
<name>A0A4C1ZM18_EUMVA</name>
<dbReference type="Proteomes" id="UP000299102">
    <property type="component" value="Unassembled WGS sequence"/>
</dbReference>
<evidence type="ECO:0000313" key="2">
    <source>
        <dbReference type="EMBL" id="GBP87657.1"/>
    </source>
</evidence>
<comment type="caution">
    <text evidence="2">The sequence shown here is derived from an EMBL/GenBank/DDBJ whole genome shotgun (WGS) entry which is preliminary data.</text>
</comment>
<protein>
    <submittedName>
        <fullName evidence="2">Uncharacterized protein</fullName>
    </submittedName>
</protein>
<accession>A0A4C1ZM18</accession>
<feature type="compositionally biased region" description="Basic and acidic residues" evidence="1">
    <location>
        <begin position="118"/>
        <end position="127"/>
    </location>
</feature>
<gene>
    <name evidence="2" type="ORF">EVAR_58032_1</name>
</gene>
<feature type="region of interest" description="Disordered" evidence="1">
    <location>
        <begin position="118"/>
        <end position="142"/>
    </location>
</feature>
<dbReference type="AlphaFoldDB" id="A0A4C1ZM18"/>
<evidence type="ECO:0000313" key="3">
    <source>
        <dbReference type="Proteomes" id="UP000299102"/>
    </source>
</evidence>
<proteinExistence type="predicted"/>
<keyword evidence="3" id="KW-1185">Reference proteome</keyword>
<organism evidence="2 3">
    <name type="scientific">Eumeta variegata</name>
    <name type="common">Bagworm moth</name>
    <name type="synonym">Eumeta japonica</name>
    <dbReference type="NCBI Taxonomy" id="151549"/>
    <lineage>
        <taxon>Eukaryota</taxon>
        <taxon>Metazoa</taxon>
        <taxon>Ecdysozoa</taxon>
        <taxon>Arthropoda</taxon>
        <taxon>Hexapoda</taxon>
        <taxon>Insecta</taxon>
        <taxon>Pterygota</taxon>
        <taxon>Neoptera</taxon>
        <taxon>Endopterygota</taxon>
        <taxon>Lepidoptera</taxon>
        <taxon>Glossata</taxon>
        <taxon>Ditrysia</taxon>
        <taxon>Tineoidea</taxon>
        <taxon>Psychidae</taxon>
        <taxon>Oiketicinae</taxon>
        <taxon>Eumeta</taxon>
    </lineage>
</organism>
<evidence type="ECO:0000256" key="1">
    <source>
        <dbReference type="SAM" id="MobiDB-lite"/>
    </source>
</evidence>
<dbReference type="EMBL" id="BGZK01001874">
    <property type="protein sequence ID" value="GBP87657.1"/>
    <property type="molecule type" value="Genomic_DNA"/>
</dbReference>